<dbReference type="PATRIC" id="fig|888815.3.peg.266"/>
<dbReference type="NCBIfam" id="TIGR04226">
    <property type="entry name" value="RrgB_K2N_iso_D2"/>
    <property type="match status" value="1"/>
</dbReference>
<dbReference type="AlphaFoldDB" id="F0FC86"/>
<evidence type="ECO:0000256" key="3">
    <source>
        <dbReference type="ARBA" id="ARBA00022729"/>
    </source>
</evidence>
<sequence>MGNQSLPQKEIIMKKLKQLLMTILVFVLTFAGLPAASADTTTYTIQLTGTTAGHTYDVYQIFSGSLDASNTLTNIEWGSAVNQANIEFYMGTASAKAASLSGKANDSEEAKTFAKDIIQYLTYGPTKVVSSEDGTTTISGLEPGYYLIRDRYNSLAGKEGESYTRFMLLVSKDTNVAIKSSSPTITKKVKESDSNTYSSATDYAIGDKVYFELTATLPSNYADYSSYQLVVDDIMAPGLTYNYDAQIILKNGNEETDVTSKFQSGLNYEGDGTKLTIAHYYLDRLSDVTITASSKFIIRYSVTLGNKAVTGVDGNENKVNLTYLNEPNEKNSNSTAKTPDSKAKVYTYQLKVNKVKENQDPLAGAGFTLYKKVNNQYTEIKKFEAGSETTFDFKGLDSGDYKLVESTVPAGYNAMKDIEFTISGTIDSTGALTNLTATSANATFETDVNTGIITLKVVNKQGALLPNTGGIGTTILYLVGTSLVFGAGVLFVVKKRVSTK</sequence>
<gene>
    <name evidence="9" type="ORF">HMPREF9388_0269</name>
</gene>
<feature type="domain" description="Gram-positive pilin backbone subunit 2 Cna-B-like" evidence="7">
    <location>
        <begin position="205"/>
        <end position="327"/>
    </location>
</feature>
<protein>
    <submittedName>
        <fullName evidence="9">LPXTG-motif cell wall anchor domain protein</fullName>
    </submittedName>
</protein>
<keyword evidence="1" id="KW-0134">Cell wall</keyword>
<dbReference type="EMBL" id="AEWY01000002">
    <property type="protein sequence ID" value="EGC23360.1"/>
    <property type="molecule type" value="Genomic_DNA"/>
</dbReference>
<evidence type="ECO:0000259" key="6">
    <source>
        <dbReference type="Pfam" id="PF00746"/>
    </source>
</evidence>
<evidence type="ECO:0000313" key="9">
    <source>
        <dbReference type="EMBL" id="EGC23360.1"/>
    </source>
</evidence>
<dbReference type="NCBIfam" id="TIGR01167">
    <property type="entry name" value="LPXTG_anchor"/>
    <property type="match status" value="1"/>
</dbReference>
<comment type="caution">
    <text evidence="9">The sequence shown here is derived from an EMBL/GenBank/DDBJ whole genome shotgun (WGS) entry which is preliminary data.</text>
</comment>
<proteinExistence type="predicted"/>
<reference evidence="9 10" key="1">
    <citation type="submission" date="2011-01" db="EMBL/GenBank/DDBJ databases">
        <authorList>
            <person name="Muzny D."/>
            <person name="Qin X."/>
            <person name="Deng J."/>
            <person name="Jiang H."/>
            <person name="Liu Y."/>
            <person name="Qu J."/>
            <person name="Song X.-Z."/>
            <person name="Zhang L."/>
            <person name="Thornton R."/>
            <person name="Coyle M."/>
            <person name="Francisco L."/>
            <person name="Jackson L."/>
            <person name="Javaid M."/>
            <person name="Korchina V."/>
            <person name="Kovar C."/>
            <person name="Mata R."/>
            <person name="Mathew T."/>
            <person name="Ngo R."/>
            <person name="Nguyen L."/>
            <person name="Nguyen N."/>
            <person name="Okwuonu G."/>
            <person name="Ongeri F."/>
            <person name="Pham C."/>
            <person name="Simmons D."/>
            <person name="Wilczek-Boney K."/>
            <person name="Hale W."/>
            <person name="Jakkamsetti A."/>
            <person name="Pham P."/>
            <person name="Ruth R."/>
            <person name="San Lucas F."/>
            <person name="Warren J."/>
            <person name="Zhang J."/>
            <person name="Zhao Z."/>
            <person name="Zhou C."/>
            <person name="Zhu D."/>
            <person name="Lee S."/>
            <person name="Bess C."/>
            <person name="Blankenburg K."/>
            <person name="Forbes L."/>
            <person name="Fu Q."/>
            <person name="Gubbala S."/>
            <person name="Hirani K."/>
            <person name="Jayaseelan J.C."/>
            <person name="Lara F."/>
            <person name="Munidasa M."/>
            <person name="Palculict T."/>
            <person name="Patil S."/>
            <person name="Pu L.-L."/>
            <person name="Saada N."/>
            <person name="Tang L."/>
            <person name="Weissenberger G."/>
            <person name="Zhu Y."/>
            <person name="Hemphill L."/>
            <person name="Shang Y."/>
            <person name="Youmans B."/>
            <person name="Ayvaz T."/>
            <person name="Ross M."/>
            <person name="Santibanez J."/>
            <person name="Aqrawi P."/>
            <person name="Gross S."/>
            <person name="Joshi V."/>
            <person name="Fowler G."/>
            <person name="Nazareth L."/>
            <person name="Reid J."/>
            <person name="Worley K."/>
            <person name="Petrosino J."/>
            <person name="Highlander S."/>
            <person name="Gibbs R."/>
        </authorList>
    </citation>
    <scope>NUCLEOTIDE SEQUENCE [LARGE SCALE GENOMIC DNA]</scope>
    <source>
        <strain evidence="9 10">SK353</strain>
    </source>
</reference>
<name>F0FC86_STRSA</name>
<evidence type="ECO:0000256" key="5">
    <source>
        <dbReference type="SAM" id="Phobius"/>
    </source>
</evidence>
<keyword evidence="5" id="KW-0812">Transmembrane</keyword>
<feature type="domain" description="SpaA-like prealbumin fold" evidence="8">
    <location>
        <begin position="349"/>
        <end position="423"/>
    </location>
</feature>
<accession>F0FC86</accession>
<dbReference type="Pfam" id="PF00746">
    <property type="entry name" value="Gram_pos_anchor"/>
    <property type="match status" value="1"/>
</dbReference>
<keyword evidence="5" id="KW-1133">Transmembrane helix</keyword>
<evidence type="ECO:0000313" key="10">
    <source>
        <dbReference type="Proteomes" id="UP000004185"/>
    </source>
</evidence>
<dbReference type="InterPro" id="IPR032334">
    <property type="entry name" value="GramPos_pilinBB"/>
</dbReference>
<keyword evidence="4" id="KW-0572">Peptidoglycan-anchor</keyword>
<organism evidence="9 10">
    <name type="scientific">Streptococcus sanguinis SK353</name>
    <dbReference type="NCBI Taxonomy" id="888815"/>
    <lineage>
        <taxon>Bacteria</taxon>
        <taxon>Bacillati</taxon>
        <taxon>Bacillota</taxon>
        <taxon>Bacilli</taxon>
        <taxon>Lactobacillales</taxon>
        <taxon>Streptococcaceae</taxon>
        <taxon>Streptococcus</taxon>
    </lineage>
</organism>
<dbReference type="InterPro" id="IPR026466">
    <property type="entry name" value="Fim_isopep_form_D2_dom"/>
</dbReference>
<keyword evidence="5" id="KW-0472">Membrane</keyword>
<dbReference type="Gene3D" id="2.60.40.740">
    <property type="match status" value="1"/>
</dbReference>
<evidence type="ECO:0000256" key="1">
    <source>
        <dbReference type="ARBA" id="ARBA00022512"/>
    </source>
</evidence>
<evidence type="ECO:0000256" key="2">
    <source>
        <dbReference type="ARBA" id="ARBA00022525"/>
    </source>
</evidence>
<dbReference type="Pfam" id="PF17802">
    <property type="entry name" value="SpaA"/>
    <property type="match status" value="1"/>
</dbReference>
<dbReference type="HOGENOM" id="CLU_028873_0_0_9"/>
<dbReference type="InterPro" id="IPR013783">
    <property type="entry name" value="Ig-like_fold"/>
</dbReference>
<dbReference type="InterPro" id="IPR019931">
    <property type="entry name" value="LPXTG_anchor"/>
</dbReference>
<evidence type="ECO:0000259" key="8">
    <source>
        <dbReference type="Pfam" id="PF17802"/>
    </source>
</evidence>
<keyword evidence="2" id="KW-0964">Secreted</keyword>
<feature type="domain" description="Gram-positive cocci surface proteins LPxTG" evidence="6">
    <location>
        <begin position="458"/>
        <end position="496"/>
    </location>
</feature>
<evidence type="ECO:0000259" key="7">
    <source>
        <dbReference type="Pfam" id="PF16569"/>
    </source>
</evidence>
<dbReference type="InterPro" id="IPR041033">
    <property type="entry name" value="SpaA_PFL_dom_1"/>
</dbReference>
<keyword evidence="3" id="KW-0732">Signal</keyword>
<dbReference type="Proteomes" id="UP000004185">
    <property type="component" value="Unassembled WGS sequence"/>
</dbReference>
<dbReference type="Gene3D" id="2.60.40.10">
    <property type="entry name" value="Immunoglobulins"/>
    <property type="match status" value="1"/>
</dbReference>
<evidence type="ECO:0000256" key="4">
    <source>
        <dbReference type="ARBA" id="ARBA00023088"/>
    </source>
</evidence>
<feature type="transmembrane region" description="Helical" evidence="5">
    <location>
        <begin position="475"/>
        <end position="493"/>
    </location>
</feature>
<dbReference type="Pfam" id="PF16569">
    <property type="entry name" value="GramPos_pilinBB"/>
    <property type="match status" value="1"/>
</dbReference>